<name>A0AAD4GPN0_ASPNN</name>
<keyword evidence="2" id="KW-0134">Cell wall</keyword>
<proteinExistence type="inferred from homology"/>
<feature type="signal peptide" evidence="2">
    <location>
        <begin position="1"/>
        <end position="16"/>
    </location>
</feature>
<feature type="chain" id="PRO_5041771298" description="Hydrophobin" evidence="2">
    <location>
        <begin position="17"/>
        <end position="117"/>
    </location>
</feature>
<reference evidence="3" key="1">
    <citation type="journal article" date="2019" name="Beilstein J. Org. Chem.">
        <title>Nanangenines: drimane sesquiterpenoids as the dominant metabolite cohort of a novel Australian fungus, Aspergillus nanangensis.</title>
        <authorList>
            <person name="Lacey H.J."/>
            <person name="Gilchrist C.L.M."/>
            <person name="Crombie A."/>
            <person name="Kalaitzis J.A."/>
            <person name="Vuong D."/>
            <person name="Rutledge P.J."/>
            <person name="Turner P."/>
            <person name="Pitt J.I."/>
            <person name="Lacey E."/>
            <person name="Chooi Y.H."/>
            <person name="Piggott A.M."/>
        </authorList>
    </citation>
    <scope>NUCLEOTIDE SEQUENCE</scope>
    <source>
        <strain evidence="3">MST-FP2251</strain>
    </source>
</reference>
<protein>
    <recommendedName>
        <fullName evidence="2">Hydrophobin</fullName>
    </recommendedName>
</protein>
<evidence type="ECO:0000256" key="1">
    <source>
        <dbReference type="ARBA" id="ARBA00023157"/>
    </source>
</evidence>
<dbReference type="Pfam" id="PF01185">
    <property type="entry name" value="Hydrophobin"/>
    <property type="match status" value="1"/>
</dbReference>
<organism evidence="3 4">
    <name type="scientific">Aspergillus nanangensis</name>
    <dbReference type="NCBI Taxonomy" id="2582783"/>
    <lineage>
        <taxon>Eukaryota</taxon>
        <taxon>Fungi</taxon>
        <taxon>Dikarya</taxon>
        <taxon>Ascomycota</taxon>
        <taxon>Pezizomycotina</taxon>
        <taxon>Eurotiomycetes</taxon>
        <taxon>Eurotiomycetidae</taxon>
        <taxon>Eurotiales</taxon>
        <taxon>Aspergillaceae</taxon>
        <taxon>Aspergillus</taxon>
        <taxon>Aspergillus subgen. Circumdati</taxon>
    </lineage>
</organism>
<sequence length="117" mass="12326">MQFLTIATLFAATALAIPGPPFSAQQQDGKCQKGVKKCCTQKVADASQLEQHNHKALLDLLDLEGLTGQNGAGEYTGCENLVDVIGGQCRNDQTYCCTSGNQQGLVNIGCVGVPIQI</sequence>
<keyword evidence="4" id="KW-1185">Reference proteome</keyword>
<dbReference type="SMART" id="SM00075">
    <property type="entry name" value="HYDRO"/>
    <property type="match status" value="1"/>
</dbReference>
<accession>A0AAD4GPN0</accession>
<evidence type="ECO:0000256" key="2">
    <source>
        <dbReference type="RuleBase" id="RU365009"/>
    </source>
</evidence>
<dbReference type="Proteomes" id="UP001194746">
    <property type="component" value="Unassembled WGS sequence"/>
</dbReference>
<comment type="subcellular location">
    <subcellularLocation>
        <location evidence="2">Secreted</location>
        <location evidence="2">Cell wall</location>
    </subcellularLocation>
</comment>
<keyword evidence="2" id="KW-0964">Secreted</keyword>
<dbReference type="InterPro" id="IPR001338">
    <property type="entry name" value="Class_I_Hydrophobin"/>
</dbReference>
<dbReference type="EMBL" id="VCAU01000117">
    <property type="protein sequence ID" value="KAF9884621.1"/>
    <property type="molecule type" value="Genomic_DNA"/>
</dbReference>
<reference evidence="3" key="2">
    <citation type="submission" date="2020-02" db="EMBL/GenBank/DDBJ databases">
        <authorList>
            <person name="Gilchrist C.L.M."/>
            <person name="Chooi Y.-H."/>
        </authorList>
    </citation>
    <scope>NUCLEOTIDE SEQUENCE</scope>
    <source>
        <strain evidence="3">MST-FP2251</strain>
    </source>
</reference>
<dbReference type="GO" id="GO:0005199">
    <property type="term" value="F:structural constituent of cell wall"/>
    <property type="evidence" value="ECO:0007669"/>
    <property type="project" value="InterPro"/>
</dbReference>
<gene>
    <name evidence="3" type="ORF">FE257_001443</name>
</gene>
<keyword evidence="2" id="KW-0732">Signal</keyword>
<dbReference type="AlphaFoldDB" id="A0AAD4GPN0"/>
<evidence type="ECO:0000313" key="3">
    <source>
        <dbReference type="EMBL" id="KAF9884621.1"/>
    </source>
</evidence>
<comment type="similarity">
    <text evidence="2">Belongs to the fungal hydrophobin family.</text>
</comment>
<comment type="caution">
    <text evidence="3">The sequence shown here is derived from an EMBL/GenBank/DDBJ whole genome shotgun (WGS) entry which is preliminary data.</text>
</comment>
<dbReference type="CDD" id="cd23507">
    <property type="entry name" value="hydrophobin_I"/>
    <property type="match status" value="1"/>
</dbReference>
<evidence type="ECO:0000313" key="4">
    <source>
        <dbReference type="Proteomes" id="UP001194746"/>
    </source>
</evidence>
<keyword evidence="1 2" id="KW-1015">Disulfide bond</keyword>
<dbReference type="GO" id="GO:0009277">
    <property type="term" value="C:fungal-type cell wall"/>
    <property type="evidence" value="ECO:0007669"/>
    <property type="project" value="InterPro"/>
</dbReference>